<name>A0A2A2EYM1_9GAMM</name>
<dbReference type="Proteomes" id="UP000218896">
    <property type="component" value="Unassembled WGS sequence"/>
</dbReference>
<sequence>MAYMTFKTWGYHVPMVFFLDRNWVPRYQATTAFADQTDKYFFWRMIGDQAEIQQPQCVIHIAEAWTRSIKGHPDTAIEDMPITGEFLGLTAFDRDGNEAQRSWRIIRTEGEEYPDLDFPEDSDETKGKRYFFVPVKRALGIKPKL</sequence>
<proteinExistence type="predicted"/>
<reference evidence="1 2" key="1">
    <citation type="submission" date="2017-08" db="EMBL/GenBank/DDBJ databases">
        <title>Halovibrio sewagensis sp. nov., isolated from wastewater of high salinity.</title>
        <authorList>
            <person name="Dong X."/>
            <person name="Zhang G."/>
        </authorList>
    </citation>
    <scope>NUCLEOTIDE SEQUENCE [LARGE SCALE GENOMIC DNA]</scope>
    <source>
        <strain evidence="1 2">YL5-2</strain>
    </source>
</reference>
<evidence type="ECO:0000313" key="1">
    <source>
        <dbReference type="EMBL" id="PAU77788.1"/>
    </source>
</evidence>
<protein>
    <submittedName>
        <fullName evidence="1">Uncharacterized protein</fullName>
    </submittedName>
</protein>
<dbReference type="EMBL" id="NSKD01000008">
    <property type="protein sequence ID" value="PAU77788.1"/>
    <property type="molecule type" value="Genomic_DNA"/>
</dbReference>
<gene>
    <name evidence="1" type="ORF">CK501_13910</name>
</gene>
<dbReference type="AlphaFoldDB" id="A0A2A2EYM1"/>
<keyword evidence="2" id="KW-1185">Reference proteome</keyword>
<organism evidence="1 2">
    <name type="scientific">Halovibrio salipaludis</name>
    <dbReference type="NCBI Taxonomy" id="2032626"/>
    <lineage>
        <taxon>Bacteria</taxon>
        <taxon>Pseudomonadati</taxon>
        <taxon>Pseudomonadota</taxon>
        <taxon>Gammaproteobacteria</taxon>
        <taxon>Oceanospirillales</taxon>
        <taxon>Halomonadaceae</taxon>
        <taxon>Halovibrio</taxon>
    </lineage>
</organism>
<comment type="caution">
    <text evidence="1">The sequence shown here is derived from an EMBL/GenBank/DDBJ whole genome shotgun (WGS) entry which is preliminary data.</text>
</comment>
<accession>A0A2A2EYM1</accession>
<evidence type="ECO:0000313" key="2">
    <source>
        <dbReference type="Proteomes" id="UP000218896"/>
    </source>
</evidence>